<accession>A0ABW0F278</accession>
<gene>
    <name evidence="3" type="ORF">ACFPK2_06475</name>
</gene>
<feature type="signal peptide" evidence="2">
    <location>
        <begin position="1"/>
        <end position="30"/>
    </location>
</feature>
<evidence type="ECO:0000313" key="4">
    <source>
        <dbReference type="Proteomes" id="UP001595976"/>
    </source>
</evidence>
<organism evidence="3 4">
    <name type="scientific">Bosea minatitlanensis</name>
    <dbReference type="NCBI Taxonomy" id="128782"/>
    <lineage>
        <taxon>Bacteria</taxon>
        <taxon>Pseudomonadati</taxon>
        <taxon>Pseudomonadota</taxon>
        <taxon>Alphaproteobacteria</taxon>
        <taxon>Hyphomicrobiales</taxon>
        <taxon>Boseaceae</taxon>
        <taxon>Bosea</taxon>
    </lineage>
</organism>
<dbReference type="RefSeq" id="WP_260347915.1">
    <property type="nucleotide sequence ID" value="NZ_JAOAOS010000002.1"/>
</dbReference>
<name>A0ABW0F278_9HYPH</name>
<feature type="region of interest" description="Disordered" evidence="1">
    <location>
        <begin position="156"/>
        <end position="175"/>
    </location>
</feature>
<feature type="chain" id="PRO_5045574332" evidence="2">
    <location>
        <begin position="31"/>
        <end position="387"/>
    </location>
</feature>
<sequence length="387" mass="41110">MTRLAMMLRFSRRFGMALLALAALSGTAAAQSASCEAWRAELQSLQGRSGGDARAAQAAQRVGAQLARMSDQYRAMGCERGGFLFFGEQPPPQCGAIRAQLGQLQAQYGALQRQAQGGGLEQRRAQLAAAISNNCGPRPRGFFDTIFGRDPGPGEVDSTMPELDPERSVIEPDKPRLGGPQTVCVRTCDGYFFPLANNTGNADEMCQALCPGTETTAFGMSTGGDIQNAASRSTGQPYSSLPNAGKYQRSFDSACTCRGQGQSWSEALKSAEYLLDKRKGDVIVTEQRAAELSRPKVDPKRRNATPEPAAATTALPQIPDEAPLPSENSPTSGTESAGVGPDTVDEKTLDKGDGLKSESRSVTGERRAVRIVAPNLAPNLSPQLVRP</sequence>
<feature type="compositionally biased region" description="Polar residues" evidence="1">
    <location>
        <begin position="378"/>
        <end position="387"/>
    </location>
</feature>
<feature type="compositionally biased region" description="Polar residues" evidence="1">
    <location>
        <begin position="326"/>
        <end position="335"/>
    </location>
</feature>
<evidence type="ECO:0000256" key="1">
    <source>
        <dbReference type="SAM" id="MobiDB-lite"/>
    </source>
</evidence>
<dbReference type="Pfam" id="PF11064">
    <property type="entry name" value="DUF2865"/>
    <property type="match status" value="1"/>
</dbReference>
<reference evidence="4" key="1">
    <citation type="journal article" date="2019" name="Int. J. Syst. Evol. Microbiol.">
        <title>The Global Catalogue of Microorganisms (GCM) 10K type strain sequencing project: providing services to taxonomists for standard genome sequencing and annotation.</title>
        <authorList>
            <consortium name="The Broad Institute Genomics Platform"/>
            <consortium name="The Broad Institute Genome Sequencing Center for Infectious Disease"/>
            <person name="Wu L."/>
            <person name="Ma J."/>
        </authorList>
    </citation>
    <scope>NUCLEOTIDE SEQUENCE [LARGE SCALE GENOMIC DNA]</scope>
    <source>
        <strain evidence="4">CGMCC 1.15643</strain>
    </source>
</reference>
<keyword evidence="4" id="KW-1185">Reference proteome</keyword>
<dbReference type="Proteomes" id="UP001595976">
    <property type="component" value="Unassembled WGS sequence"/>
</dbReference>
<dbReference type="EMBL" id="JBHSLI010000002">
    <property type="protein sequence ID" value="MFC5292630.1"/>
    <property type="molecule type" value="Genomic_DNA"/>
</dbReference>
<feature type="compositionally biased region" description="Basic and acidic residues" evidence="1">
    <location>
        <begin position="164"/>
        <end position="175"/>
    </location>
</feature>
<feature type="compositionally biased region" description="Basic and acidic residues" evidence="1">
    <location>
        <begin position="344"/>
        <end position="368"/>
    </location>
</feature>
<proteinExistence type="predicted"/>
<feature type="region of interest" description="Disordered" evidence="1">
    <location>
        <begin position="286"/>
        <end position="387"/>
    </location>
</feature>
<feature type="compositionally biased region" description="Basic and acidic residues" evidence="1">
    <location>
        <begin position="288"/>
        <end position="301"/>
    </location>
</feature>
<protein>
    <submittedName>
        <fullName evidence="3">DUF2865 domain-containing protein</fullName>
    </submittedName>
</protein>
<keyword evidence="2" id="KW-0732">Signal</keyword>
<feature type="compositionally biased region" description="Low complexity" evidence="1">
    <location>
        <begin position="305"/>
        <end position="316"/>
    </location>
</feature>
<dbReference type="InterPro" id="IPR021293">
    <property type="entry name" value="DUF2865"/>
</dbReference>
<evidence type="ECO:0000256" key="2">
    <source>
        <dbReference type="SAM" id="SignalP"/>
    </source>
</evidence>
<comment type="caution">
    <text evidence="3">The sequence shown here is derived from an EMBL/GenBank/DDBJ whole genome shotgun (WGS) entry which is preliminary data.</text>
</comment>
<evidence type="ECO:0000313" key="3">
    <source>
        <dbReference type="EMBL" id="MFC5292630.1"/>
    </source>
</evidence>